<dbReference type="KEGG" id="kpul:GXN76_13865"/>
<evidence type="ECO:0000313" key="1">
    <source>
        <dbReference type="EMBL" id="QKG85434.1"/>
    </source>
</evidence>
<accession>A0A7D4CHB6</accession>
<organism evidence="1 2">
    <name type="scientific">Kroppenstedtia pulmonis</name>
    <dbReference type="NCBI Taxonomy" id="1380685"/>
    <lineage>
        <taxon>Bacteria</taxon>
        <taxon>Bacillati</taxon>
        <taxon>Bacillota</taxon>
        <taxon>Bacilli</taxon>
        <taxon>Bacillales</taxon>
        <taxon>Thermoactinomycetaceae</taxon>
        <taxon>Kroppenstedtia</taxon>
    </lineage>
</organism>
<dbReference type="Proteomes" id="UP000503088">
    <property type="component" value="Chromosome"/>
</dbReference>
<dbReference type="EMBL" id="CP048104">
    <property type="protein sequence ID" value="QKG85434.1"/>
    <property type="molecule type" value="Genomic_DNA"/>
</dbReference>
<protein>
    <submittedName>
        <fullName evidence="1">Uncharacterized protein</fullName>
    </submittedName>
</protein>
<name>A0A7D4CHB6_9BACL</name>
<proteinExistence type="predicted"/>
<reference evidence="1 2" key="1">
    <citation type="submission" date="2020-01" db="EMBL/GenBank/DDBJ databases">
        <authorList>
            <person name="Gulvik C.A."/>
            <person name="Batra D.G."/>
        </authorList>
    </citation>
    <scope>NUCLEOTIDE SEQUENCE [LARGE SCALE GENOMIC DNA]</scope>
    <source>
        <strain evidence="1 2">W9323</strain>
    </source>
</reference>
<dbReference type="AlphaFoldDB" id="A0A7D4CHB6"/>
<dbReference type="RefSeq" id="WP_173224082.1">
    <property type="nucleotide sequence ID" value="NZ_CP048104.1"/>
</dbReference>
<gene>
    <name evidence="1" type="ORF">GXN76_13865</name>
</gene>
<keyword evidence="2" id="KW-1185">Reference proteome</keyword>
<evidence type="ECO:0000313" key="2">
    <source>
        <dbReference type="Proteomes" id="UP000503088"/>
    </source>
</evidence>
<sequence>MGNDQELTYLLFDLIVKQLNQMEEDKRMIQRVEVVDQDMELTMKDGREYRIEINRIVATDKELNSAMTSREEDQPEIIIAVEDWEELLKACQKVLQFLEYDEKKMEKLAEFVPEFPWQKRGEMIEQVVGQLHDSLAKIDRELKS</sequence>